<feature type="transmembrane region" description="Helical" evidence="8">
    <location>
        <begin position="79"/>
        <end position="100"/>
    </location>
</feature>
<protein>
    <submittedName>
        <fullName evidence="9">MFS transporter</fullName>
    </submittedName>
</protein>
<reference evidence="9 10" key="1">
    <citation type="submission" date="2024-09" db="EMBL/GenBank/DDBJ databases">
        <authorList>
            <person name="Sun Q."/>
            <person name="Mori K."/>
        </authorList>
    </citation>
    <scope>NUCLEOTIDE SEQUENCE [LARGE SCALE GENOMIC DNA]</scope>
    <source>
        <strain evidence="9 10">JCM 3324</strain>
    </source>
</reference>
<keyword evidence="10" id="KW-1185">Reference proteome</keyword>
<dbReference type="Pfam" id="PF07690">
    <property type="entry name" value="MFS_1"/>
    <property type="match status" value="1"/>
</dbReference>
<evidence type="ECO:0000256" key="1">
    <source>
        <dbReference type="ARBA" id="ARBA00004651"/>
    </source>
</evidence>
<feature type="transmembrane region" description="Helical" evidence="8">
    <location>
        <begin position="6"/>
        <end position="26"/>
    </location>
</feature>
<dbReference type="PANTHER" id="PTHR23517:SF2">
    <property type="entry name" value="MULTIDRUG RESISTANCE PROTEIN MDTH"/>
    <property type="match status" value="1"/>
</dbReference>
<comment type="caution">
    <text evidence="9">The sequence shown here is derived from an EMBL/GenBank/DDBJ whole genome shotgun (WGS) entry which is preliminary data.</text>
</comment>
<keyword evidence="3" id="KW-1003">Cell membrane</keyword>
<evidence type="ECO:0000256" key="6">
    <source>
        <dbReference type="ARBA" id="ARBA00023136"/>
    </source>
</evidence>
<gene>
    <name evidence="9" type="ORF">ACFFR3_05015</name>
</gene>
<evidence type="ECO:0000256" key="3">
    <source>
        <dbReference type="ARBA" id="ARBA00022475"/>
    </source>
</evidence>
<dbReference type="InterPro" id="IPR050171">
    <property type="entry name" value="MFS_Transporters"/>
</dbReference>
<keyword evidence="6 8" id="KW-0472">Membrane</keyword>
<evidence type="ECO:0000256" key="7">
    <source>
        <dbReference type="SAM" id="MobiDB-lite"/>
    </source>
</evidence>
<dbReference type="InterPro" id="IPR011701">
    <property type="entry name" value="MFS"/>
</dbReference>
<feature type="transmembrane region" description="Helical" evidence="8">
    <location>
        <begin position="353"/>
        <end position="371"/>
    </location>
</feature>
<evidence type="ECO:0000313" key="9">
    <source>
        <dbReference type="EMBL" id="MFB9468854.1"/>
    </source>
</evidence>
<evidence type="ECO:0000256" key="5">
    <source>
        <dbReference type="ARBA" id="ARBA00022989"/>
    </source>
</evidence>
<feature type="transmembrane region" description="Helical" evidence="8">
    <location>
        <begin position="38"/>
        <end position="59"/>
    </location>
</feature>
<dbReference type="SUPFAM" id="SSF103473">
    <property type="entry name" value="MFS general substrate transporter"/>
    <property type="match status" value="1"/>
</dbReference>
<keyword evidence="4 8" id="KW-0812">Transmembrane</keyword>
<organism evidence="9 10">
    <name type="scientific">Nonomuraea salmonea</name>
    <dbReference type="NCBI Taxonomy" id="46181"/>
    <lineage>
        <taxon>Bacteria</taxon>
        <taxon>Bacillati</taxon>
        <taxon>Actinomycetota</taxon>
        <taxon>Actinomycetes</taxon>
        <taxon>Streptosporangiales</taxon>
        <taxon>Streptosporangiaceae</taxon>
        <taxon>Nonomuraea</taxon>
    </lineage>
</organism>
<dbReference type="EMBL" id="JBHMCF010000003">
    <property type="protein sequence ID" value="MFB9468854.1"/>
    <property type="molecule type" value="Genomic_DNA"/>
</dbReference>
<accession>A0ABV5NEZ5</accession>
<sequence>MRPFLVGMFVDALGNGLYVPLTLLFIQQVTGLPPATVGLGVTVAAGLGLAANPVAGVLIDRFDARTVLVGTYVIRALGFAVYPLVDGFGPLIAIAAVIAAGDRAYYPASSSYVAVISEGGGRDRLYATQATARNVAFGLGGLLSASAVSLAGQTGFTVIALLNAASFALAATCLLLPANRPLSSPRTGKRRGEETHPTRPKEHPTGETPDARRLEGPVGGGASDVGRPEGSVGGGASDVGRAEGSVGGGASDVGRAEGSVGGGASSAGRVEGASKGGYRRVLRDGPFMGLVVAEQAFTLAHLILSVGLPLYAVSVLELPPALLGVLYTVNTLLVAAGQMPVRHVQRHARRTHAMALAGGVFVVACGLYAVTAAVPAGLARVVVLVAATLVFTLAELLHTAPAAALAAGAAPAAMRGRYLAIHQMTWAVGQVVAPAGFSALVVLSPPLLWAALGTLLALAAAGLLRLAARLPAEAVSAPAGTRGGQRPRRNARSAPHES</sequence>
<dbReference type="Gene3D" id="1.20.1250.20">
    <property type="entry name" value="MFS general substrate transporter like domains"/>
    <property type="match status" value="1"/>
</dbReference>
<evidence type="ECO:0000256" key="8">
    <source>
        <dbReference type="SAM" id="Phobius"/>
    </source>
</evidence>
<keyword evidence="5 8" id="KW-1133">Transmembrane helix</keyword>
<evidence type="ECO:0000313" key="10">
    <source>
        <dbReference type="Proteomes" id="UP001589568"/>
    </source>
</evidence>
<name>A0ABV5NEZ5_9ACTN</name>
<dbReference type="InterPro" id="IPR036259">
    <property type="entry name" value="MFS_trans_sf"/>
</dbReference>
<feature type="compositionally biased region" description="Basic and acidic residues" evidence="7">
    <location>
        <begin position="190"/>
        <end position="215"/>
    </location>
</feature>
<feature type="transmembrane region" description="Helical" evidence="8">
    <location>
        <begin position="447"/>
        <end position="468"/>
    </location>
</feature>
<feature type="region of interest" description="Disordered" evidence="7">
    <location>
        <begin position="477"/>
        <end position="498"/>
    </location>
</feature>
<evidence type="ECO:0000256" key="2">
    <source>
        <dbReference type="ARBA" id="ARBA00022448"/>
    </source>
</evidence>
<dbReference type="RefSeq" id="WP_379482659.1">
    <property type="nucleotide sequence ID" value="NZ_JBHMCF010000003.1"/>
</dbReference>
<feature type="transmembrane region" description="Helical" evidence="8">
    <location>
        <begin position="287"/>
        <end position="312"/>
    </location>
</feature>
<feature type="region of interest" description="Disordered" evidence="7">
    <location>
        <begin position="181"/>
        <end position="273"/>
    </location>
</feature>
<feature type="transmembrane region" description="Helical" evidence="8">
    <location>
        <begin position="318"/>
        <end position="341"/>
    </location>
</feature>
<proteinExistence type="predicted"/>
<keyword evidence="2" id="KW-0813">Transport</keyword>
<feature type="transmembrane region" description="Helical" evidence="8">
    <location>
        <begin position="418"/>
        <end position="441"/>
    </location>
</feature>
<feature type="transmembrane region" description="Helical" evidence="8">
    <location>
        <begin position="377"/>
        <end position="397"/>
    </location>
</feature>
<dbReference type="PANTHER" id="PTHR23517">
    <property type="entry name" value="RESISTANCE PROTEIN MDTM, PUTATIVE-RELATED-RELATED"/>
    <property type="match status" value="1"/>
</dbReference>
<evidence type="ECO:0000256" key="4">
    <source>
        <dbReference type="ARBA" id="ARBA00022692"/>
    </source>
</evidence>
<dbReference type="Proteomes" id="UP001589568">
    <property type="component" value="Unassembled WGS sequence"/>
</dbReference>
<feature type="transmembrane region" description="Helical" evidence="8">
    <location>
        <begin position="158"/>
        <end position="176"/>
    </location>
</feature>
<comment type="subcellular location">
    <subcellularLocation>
        <location evidence="1">Cell membrane</location>
        <topology evidence="1">Multi-pass membrane protein</topology>
    </subcellularLocation>
</comment>